<evidence type="ECO:0000313" key="3">
    <source>
        <dbReference type="EMBL" id="CAG8496700.1"/>
    </source>
</evidence>
<dbReference type="SMART" id="SM00238">
    <property type="entry name" value="BIR"/>
    <property type="match status" value="2"/>
</dbReference>
<dbReference type="PANTHER" id="PTHR46771:SF5">
    <property type="entry name" value="DETERIN"/>
    <property type="match status" value="1"/>
</dbReference>
<evidence type="ECO:0000256" key="1">
    <source>
        <dbReference type="ARBA" id="ARBA00022723"/>
    </source>
</evidence>
<name>A0A9N8ZI93_FUNMO</name>
<comment type="caution">
    <text evidence="3">The sequence shown here is derived from an EMBL/GenBank/DDBJ whole genome shotgun (WGS) entry which is preliminary data.</text>
</comment>
<proteinExistence type="predicted"/>
<gene>
    <name evidence="3" type="ORF">FMOSSE_LOCUS3818</name>
</gene>
<sequence length="608" mass="69658">MSMYLYENRLKSFSSKKKKWPYKASDGYKATPEILAKAGFYFKPYPESPDNVICFLCHKSMENWDPTDDPLEEHVNHSPDCAWVICRCIKRTFPDDESSFNWDNKEQLPTSKKMEEARLKTFGNWWPHDKKKGWVGTSKKMAKAGFYHAPTFESIDFVTCMYCEVGLEGWLPKDDPIKEHHKRLPSCPFFAKPASKLKKEKVAAPPSINDSSRRNIDNAIKIVKEEELDEPTDQVNEVVEQVDDIITIEKEIGERLDNAIIIEEDKEESLDILQNDPKFEDEIVKGNSKEPSNDIEIIDLTSDDVKDDESREILPIECEVINLEESEFDRKNEEENISVTEKFNNEFLSIDDDNLNVEKVTSNELIIESSEVKRSVNLIKKKSLEYLIRGSTNVGGEEKSIRESKLTEPPVKRSIGSFNELNVNSISSYVQEDNRENDLSNSDDNVTSLEIQRLSAELKIHELKILESISDNADDFDIIQTKMSDIDLNKESNEKIISPHTSNMCSNLTASEGLIESRIIQPMSHIPLAKHTPESTEPTRTICNKIKPSTFITPKEQNGRAAFTVEDYLRSLTETQHMRLVEKTNQKIETLIELKKKAKEAILSIPII</sequence>
<dbReference type="CDD" id="cd00022">
    <property type="entry name" value="BIR"/>
    <property type="match status" value="2"/>
</dbReference>
<dbReference type="PROSITE" id="PS50143">
    <property type="entry name" value="BIR_REPEAT_2"/>
    <property type="match status" value="2"/>
</dbReference>
<keyword evidence="4" id="KW-1185">Reference proteome</keyword>
<evidence type="ECO:0000313" key="4">
    <source>
        <dbReference type="Proteomes" id="UP000789375"/>
    </source>
</evidence>
<dbReference type="SUPFAM" id="SSF57924">
    <property type="entry name" value="Inhibitor of apoptosis (IAP) repeat"/>
    <property type="match status" value="2"/>
</dbReference>
<organism evidence="3 4">
    <name type="scientific">Funneliformis mosseae</name>
    <name type="common">Endomycorrhizal fungus</name>
    <name type="synonym">Glomus mosseae</name>
    <dbReference type="NCBI Taxonomy" id="27381"/>
    <lineage>
        <taxon>Eukaryota</taxon>
        <taxon>Fungi</taxon>
        <taxon>Fungi incertae sedis</taxon>
        <taxon>Mucoromycota</taxon>
        <taxon>Glomeromycotina</taxon>
        <taxon>Glomeromycetes</taxon>
        <taxon>Glomerales</taxon>
        <taxon>Glomeraceae</taxon>
        <taxon>Funneliformis</taxon>
    </lineage>
</organism>
<dbReference type="Pfam" id="PF00653">
    <property type="entry name" value="BIR"/>
    <property type="match status" value="2"/>
</dbReference>
<dbReference type="Gene3D" id="1.10.1170.10">
    <property type="entry name" value="Inhibitor Of Apoptosis Protein (2mihbC-IAP-1), Chain A"/>
    <property type="match status" value="2"/>
</dbReference>
<reference evidence="3" key="1">
    <citation type="submission" date="2021-06" db="EMBL/GenBank/DDBJ databases">
        <authorList>
            <person name="Kallberg Y."/>
            <person name="Tangrot J."/>
            <person name="Rosling A."/>
        </authorList>
    </citation>
    <scope>NUCLEOTIDE SEQUENCE</scope>
    <source>
        <strain evidence="3">87-6 pot B 2015</strain>
    </source>
</reference>
<accession>A0A9N8ZI93</accession>
<dbReference type="InterPro" id="IPR051190">
    <property type="entry name" value="Baculoviral_IAP"/>
</dbReference>
<dbReference type="Proteomes" id="UP000789375">
    <property type="component" value="Unassembled WGS sequence"/>
</dbReference>
<keyword evidence="2" id="KW-0862">Zinc</keyword>
<dbReference type="PANTHER" id="PTHR46771">
    <property type="entry name" value="DETERIN"/>
    <property type="match status" value="1"/>
</dbReference>
<protein>
    <submittedName>
        <fullName evidence="3">15592_t:CDS:1</fullName>
    </submittedName>
</protein>
<dbReference type="AlphaFoldDB" id="A0A9N8ZI93"/>
<keyword evidence="1" id="KW-0479">Metal-binding</keyword>
<dbReference type="GO" id="GO:0046872">
    <property type="term" value="F:metal ion binding"/>
    <property type="evidence" value="ECO:0007669"/>
    <property type="project" value="UniProtKB-KW"/>
</dbReference>
<dbReference type="InterPro" id="IPR001370">
    <property type="entry name" value="BIR_rpt"/>
</dbReference>
<dbReference type="EMBL" id="CAJVPP010000599">
    <property type="protein sequence ID" value="CAG8496700.1"/>
    <property type="molecule type" value="Genomic_DNA"/>
</dbReference>
<evidence type="ECO:0000256" key="2">
    <source>
        <dbReference type="ARBA" id="ARBA00022833"/>
    </source>
</evidence>